<dbReference type="GO" id="GO:0009306">
    <property type="term" value="P:protein secretion"/>
    <property type="evidence" value="ECO:0007669"/>
    <property type="project" value="InterPro"/>
</dbReference>
<sequence length="358" mass="40606">MVAEDDDEASKTEEPSERKISKAKEEGDVALSQDAKSFLMLLGMLFVVWLLLPILMKWFYQLSLPFIENPESIPTDARHIRLLLIHVVLGLFKILAIPFAVFMLLGVFASIAQTGFVFAPKKLEPDWNKLNIFAALPKFINMKKIVESLKGIVKITVIAFISILVIRPYLDKANLMPTMETTAILAFIHKVVVLLIFTVVIAVLVIAVADFAYQKYTHLKKLRMTKQEVKDEYKQMEGDPLVKSRIRQIRMERARHRMMDAVPRADVVIVNPTHYAVALEYKMDKMDAPVVVAKGLDNIALKIREIAEENEVPVVENPPLARALFASVEIDQMIPSEHFKAVAEVIGYVMQLKNPQTR</sequence>
<evidence type="ECO:0000256" key="12">
    <source>
        <dbReference type="ARBA" id="ARBA00025078"/>
    </source>
</evidence>
<evidence type="ECO:0000256" key="4">
    <source>
        <dbReference type="ARBA" id="ARBA00022448"/>
    </source>
</evidence>
<evidence type="ECO:0000256" key="13">
    <source>
        <dbReference type="RuleBase" id="RU364091"/>
    </source>
</evidence>
<keyword evidence="11 13" id="KW-1006">Bacterial flagellum protein export</keyword>
<feature type="region of interest" description="Disordered" evidence="14">
    <location>
        <begin position="1"/>
        <end position="23"/>
    </location>
</feature>
<evidence type="ECO:0000256" key="10">
    <source>
        <dbReference type="ARBA" id="ARBA00023136"/>
    </source>
</evidence>
<keyword evidence="9 13" id="KW-1133">Transmembrane helix</keyword>
<dbReference type="Gene3D" id="3.40.1690.10">
    <property type="entry name" value="secretion proteins EscU"/>
    <property type="match status" value="1"/>
</dbReference>
<feature type="transmembrane region" description="Helical" evidence="13">
    <location>
        <begin position="151"/>
        <end position="170"/>
    </location>
</feature>
<comment type="function">
    <text evidence="12 13">Required for formation of the rod structure in the basal body of the flagellar apparatus. Together with FliI and FliH, may constitute the export apparatus of flagellin.</text>
</comment>
<comment type="subcellular location">
    <subcellularLocation>
        <location evidence="1">Cell membrane</location>
        <topology evidence="1">Multi-pass membrane protein</topology>
    </subcellularLocation>
</comment>
<keyword evidence="7 13" id="KW-1005">Bacterial flagellum biogenesis</keyword>
<evidence type="ECO:0000256" key="9">
    <source>
        <dbReference type="ARBA" id="ARBA00022989"/>
    </source>
</evidence>
<evidence type="ECO:0000256" key="5">
    <source>
        <dbReference type="ARBA" id="ARBA00022475"/>
    </source>
</evidence>
<keyword evidence="15" id="KW-0969">Cilium</keyword>
<dbReference type="PANTHER" id="PTHR30531:SF12">
    <property type="entry name" value="FLAGELLAR BIOSYNTHETIC PROTEIN FLHB"/>
    <property type="match status" value="1"/>
</dbReference>
<organism evidence="15 16">
    <name type="scientific">Candidatus Scatocola faecipullorum</name>
    <dbReference type="NCBI Taxonomy" id="2840917"/>
    <lineage>
        <taxon>Bacteria</taxon>
        <taxon>Pseudomonadati</taxon>
        <taxon>Pseudomonadota</taxon>
        <taxon>Alphaproteobacteria</taxon>
        <taxon>Rhodospirillales</taxon>
        <taxon>Rhodospirillaceae</taxon>
        <taxon>Rhodospirillaceae incertae sedis</taxon>
        <taxon>Candidatus Scatocola</taxon>
    </lineage>
</organism>
<keyword evidence="5 13" id="KW-1003">Cell membrane</keyword>
<evidence type="ECO:0000313" key="16">
    <source>
        <dbReference type="Proteomes" id="UP000824107"/>
    </source>
</evidence>
<proteinExistence type="inferred from homology"/>
<dbReference type="Pfam" id="PF01312">
    <property type="entry name" value="Bac_export_2"/>
    <property type="match status" value="1"/>
</dbReference>
<keyword evidence="6 13" id="KW-0812">Transmembrane</keyword>
<evidence type="ECO:0000256" key="7">
    <source>
        <dbReference type="ARBA" id="ARBA00022795"/>
    </source>
</evidence>
<evidence type="ECO:0000256" key="8">
    <source>
        <dbReference type="ARBA" id="ARBA00022927"/>
    </source>
</evidence>
<evidence type="ECO:0000313" key="15">
    <source>
        <dbReference type="EMBL" id="HIU52484.1"/>
    </source>
</evidence>
<dbReference type="InterPro" id="IPR006135">
    <property type="entry name" value="T3SS_substrate_exporter"/>
</dbReference>
<dbReference type="Proteomes" id="UP000824107">
    <property type="component" value="Unassembled WGS sequence"/>
</dbReference>
<feature type="transmembrane region" description="Helical" evidence="13">
    <location>
        <begin position="182"/>
        <end position="213"/>
    </location>
</feature>
<evidence type="ECO:0000256" key="1">
    <source>
        <dbReference type="ARBA" id="ARBA00004651"/>
    </source>
</evidence>
<dbReference type="PRINTS" id="PR00950">
    <property type="entry name" value="TYPE3IMSPROT"/>
</dbReference>
<keyword evidence="10 13" id="KW-0472">Membrane</keyword>
<evidence type="ECO:0000256" key="14">
    <source>
        <dbReference type="SAM" id="MobiDB-lite"/>
    </source>
</evidence>
<evidence type="ECO:0000256" key="2">
    <source>
        <dbReference type="ARBA" id="ARBA00010690"/>
    </source>
</evidence>
<comment type="caution">
    <text evidence="15">The sequence shown here is derived from an EMBL/GenBank/DDBJ whole genome shotgun (WGS) entry which is preliminary data.</text>
</comment>
<dbReference type="EMBL" id="DVNC01000002">
    <property type="protein sequence ID" value="HIU52484.1"/>
    <property type="molecule type" value="Genomic_DNA"/>
</dbReference>
<gene>
    <name evidence="13 15" type="primary">flhB</name>
    <name evidence="15" type="ORF">IAD20_00195</name>
</gene>
<dbReference type="NCBIfam" id="TIGR00328">
    <property type="entry name" value="flhB"/>
    <property type="match status" value="1"/>
</dbReference>
<keyword evidence="4 13" id="KW-0813">Transport</keyword>
<dbReference type="GO" id="GO:0044780">
    <property type="term" value="P:bacterial-type flagellum assembly"/>
    <property type="evidence" value="ECO:0007669"/>
    <property type="project" value="InterPro"/>
</dbReference>
<evidence type="ECO:0000256" key="11">
    <source>
        <dbReference type="ARBA" id="ARBA00023225"/>
    </source>
</evidence>
<evidence type="ECO:0000256" key="6">
    <source>
        <dbReference type="ARBA" id="ARBA00022692"/>
    </source>
</evidence>
<dbReference type="InterPro" id="IPR029025">
    <property type="entry name" value="T3SS_substrate_exporter_C"/>
</dbReference>
<evidence type="ECO:0000256" key="3">
    <source>
        <dbReference type="ARBA" id="ARBA00021622"/>
    </source>
</evidence>
<dbReference type="GO" id="GO:0005886">
    <property type="term" value="C:plasma membrane"/>
    <property type="evidence" value="ECO:0007669"/>
    <property type="project" value="UniProtKB-SubCell"/>
</dbReference>
<keyword evidence="15" id="KW-0966">Cell projection</keyword>
<reference evidence="15" key="1">
    <citation type="submission" date="2020-10" db="EMBL/GenBank/DDBJ databases">
        <authorList>
            <person name="Gilroy R."/>
        </authorList>
    </citation>
    <scope>NUCLEOTIDE SEQUENCE</scope>
    <source>
        <strain evidence="15">ChiW3-316</strain>
    </source>
</reference>
<keyword evidence="8 13" id="KW-0653">Protein transport</keyword>
<name>A0A9D1M2J2_9PROT</name>
<comment type="similarity">
    <text evidence="2 13">Belongs to the type III secretion exporter family.</text>
</comment>
<dbReference type="FunFam" id="3.40.1690.10:FF:000001">
    <property type="entry name" value="Flagellar biosynthetic protein FlhB"/>
    <property type="match status" value="1"/>
</dbReference>
<dbReference type="InterPro" id="IPR006136">
    <property type="entry name" value="FlhB"/>
</dbReference>
<accession>A0A9D1M2J2</accession>
<feature type="transmembrane region" description="Helical" evidence="13">
    <location>
        <begin position="38"/>
        <end position="60"/>
    </location>
</feature>
<keyword evidence="15" id="KW-0282">Flagellum</keyword>
<reference evidence="15" key="2">
    <citation type="journal article" date="2021" name="PeerJ">
        <title>Extensive microbial diversity within the chicken gut microbiome revealed by metagenomics and culture.</title>
        <authorList>
            <person name="Gilroy R."/>
            <person name="Ravi A."/>
            <person name="Getino M."/>
            <person name="Pursley I."/>
            <person name="Horton D.L."/>
            <person name="Alikhan N.F."/>
            <person name="Baker D."/>
            <person name="Gharbi K."/>
            <person name="Hall N."/>
            <person name="Watson M."/>
            <person name="Adriaenssens E.M."/>
            <person name="Foster-Nyarko E."/>
            <person name="Jarju S."/>
            <person name="Secka A."/>
            <person name="Antonio M."/>
            <person name="Oren A."/>
            <person name="Chaudhuri R.R."/>
            <person name="La Ragione R."/>
            <person name="Hildebrand F."/>
            <person name="Pallen M.J."/>
        </authorList>
    </citation>
    <scope>NUCLEOTIDE SEQUENCE</scope>
    <source>
        <strain evidence="15">ChiW3-316</strain>
    </source>
</reference>
<dbReference type="AlphaFoldDB" id="A0A9D1M2J2"/>
<feature type="transmembrane region" description="Helical" evidence="13">
    <location>
        <begin position="80"/>
        <end position="112"/>
    </location>
</feature>
<dbReference type="Gene3D" id="6.10.250.2080">
    <property type="match status" value="1"/>
</dbReference>
<feature type="compositionally biased region" description="Basic and acidic residues" evidence="14">
    <location>
        <begin position="9"/>
        <end position="23"/>
    </location>
</feature>
<dbReference type="SUPFAM" id="SSF160544">
    <property type="entry name" value="EscU C-terminal domain-like"/>
    <property type="match status" value="1"/>
</dbReference>
<dbReference type="PANTHER" id="PTHR30531">
    <property type="entry name" value="FLAGELLAR BIOSYNTHETIC PROTEIN FLHB"/>
    <property type="match status" value="1"/>
</dbReference>
<protein>
    <recommendedName>
        <fullName evidence="3 13">Flagellar biosynthetic protein FlhB</fullName>
    </recommendedName>
</protein>